<keyword evidence="2" id="KW-1185">Reference proteome</keyword>
<gene>
    <name evidence="1" type="ORF">CPY51_08675</name>
</gene>
<accession>A0A2W4CQW8</accession>
<sequence>MAPFAFGRVHRLRAVFVPHFMPRRRESQQTMSYGRLLSSLPPVLQHRLLLASSMNFFAFAS</sequence>
<evidence type="ECO:0000313" key="1">
    <source>
        <dbReference type="EMBL" id="PZM15107.1"/>
    </source>
</evidence>
<comment type="caution">
    <text evidence="1">The sequence shown here is derived from an EMBL/GenBank/DDBJ whole genome shotgun (WGS) entry which is preliminary data.</text>
</comment>
<dbReference type="EMBL" id="PCDP01000028">
    <property type="protein sequence ID" value="PZM15107.1"/>
    <property type="molecule type" value="Genomic_DNA"/>
</dbReference>
<evidence type="ECO:0000313" key="2">
    <source>
        <dbReference type="Proteomes" id="UP000248925"/>
    </source>
</evidence>
<dbReference type="AlphaFoldDB" id="A0A2W4CQW8"/>
<proteinExistence type="predicted"/>
<name>A0A2W4CQW8_9HYPH</name>
<dbReference type="Proteomes" id="UP000248925">
    <property type="component" value="Unassembled WGS sequence"/>
</dbReference>
<organism evidence="1 2">
    <name type="scientific">Rhizobium tubonense</name>
    <dbReference type="NCBI Taxonomy" id="484088"/>
    <lineage>
        <taxon>Bacteria</taxon>
        <taxon>Pseudomonadati</taxon>
        <taxon>Pseudomonadota</taxon>
        <taxon>Alphaproteobacteria</taxon>
        <taxon>Hyphomicrobiales</taxon>
        <taxon>Rhizobiaceae</taxon>
        <taxon>Rhizobium/Agrobacterium group</taxon>
        <taxon>Rhizobium</taxon>
    </lineage>
</organism>
<reference evidence="1 2" key="1">
    <citation type="journal article" date="2018" name="Sci. Rep.">
        <title>Rhizobium tumorigenes sp. nov., a novel plant tumorigenic bacterium isolated from cane gall tumors on thornless blackberry.</title>
        <authorList>
            <person name="Kuzmanovi N."/>
            <person name="Smalla K."/>
            <person name="Gronow S."/>
            <person name="PuBawska J."/>
        </authorList>
    </citation>
    <scope>NUCLEOTIDE SEQUENCE [LARGE SCALE GENOMIC DNA]</scope>
    <source>
        <strain evidence="1 2">CCBAU 85046</strain>
    </source>
</reference>
<protein>
    <submittedName>
        <fullName evidence="1">Uncharacterized protein</fullName>
    </submittedName>
</protein>